<sequence>MRKILFGVVITLVVLFTFKYCGEKQEDKMVLKESSALIQEQIKNVGKLIVTEGHFSEVFNYKNSKDIFGAYLTSEKKALVVVNADVTIAYDLSKIEFQVDEATKTLTIISIPKEEIKISPDFEYYDIQADFLNPFEAKDYNDIKAIVNKSLDKKLEKSDLKSNAQNRLISELSKFYILTNSLGWTLQYNSTPITKTEELLNLKL</sequence>
<gene>
    <name evidence="1" type="ORF">JCM19300_4013</name>
</gene>
<dbReference type="InterPro" id="IPR025324">
    <property type="entry name" value="DUF4230"/>
</dbReference>
<dbReference type="OrthoDB" id="5700441at2"/>
<comment type="caution">
    <text evidence="1">The sequence shown here is derived from an EMBL/GenBank/DDBJ whole genome shotgun (WGS) entry which is preliminary data.</text>
</comment>
<dbReference type="Proteomes" id="UP000029644">
    <property type="component" value="Unassembled WGS sequence"/>
</dbReference>
<organism evidence="1 2">
    <name type="scientific">Algibacter lectus</name>
    <dbReference type="NCBI Taxonomy" id="221126"/>
    <lineage>
        <taxon>Bacteria</taxon>
        <taxon>Pseudomonadati</taxon>
        <taxon>Bacteroidota</taxon>
        <taxon>Flavobacteriia</taxon>
        <taxon>Flavobacteriales</taxon>
        <taxon>Flavobacteriaceae</taxon>
        <taxon>Algibacter</taxon>
    </lineage>
</organism>
<protein>
    <recommendedName>
        <fullName evidence="3">DUF4230 domain-containing protein</fullName>
    </recommendedName>
</protein>
<reference evidence="1 2" key="1">
    <citation type="journal article" date="2014" name="Genome Announc.">
        <title>Draft Genome Sequences of Marine Flavobacterium Algibacter lectus Strains SS8 and NR4.</title>
        <authorList>
            <person name="Takatani N."/>
            <person name="Nakanishi M."/>
            <person name="Meirelles P."/>
            <person name="Mino S."/>
            <person name="Suda W."/>
            <person name="Oshima K."/>
            <person name="Hattori M."/>
            <person name="Ohkuma M."/>
            <person name="Hosokawa M."/>
            <person name="Miyashita K."/>
            <person name="Thompson F.L."/>
            <person name="Niwa A."/>
            <person name="Sawabe T."/>
            <person name="Sawabe T."/>
        </authorList>
    </citation>
    <scope>NUCLEOTIDE SEQUENCE [LARGE SCALE GENOMIC DNA]</scope>
    <source>
        <strain evidence="1 2">JCM 19300</strain>
    </source>
</reference>
<dbReference type="RefSeq" id="WP_042502679.1">
    <property type="nucleotide sequence ID" value="NZ_BBNQ01000001.1"/>
</dbReference>
<dbReference type="EMBL" id="BBNQ01000001">
    <property type="protein sequence ID" value="GAL61075.1"/>
    <property type="molecule type" value="Genomic_DNA"/>
</dbReference>
<dbReference type="AlphaFoldDB" id="A0A090V879"/>
<accession>A0A090V879</accession>
<evidence type="ECO:0000313" key="1">
    <source>
        <dbReference type="EMBL" id="GAL61075.1"/>
    </source>
</evidence>
<evidence type="ECO:0008006" key="3">
    <source>
        <dbReference type="Google" id="ProtNLM"/>
    </source>
</evidence>
<proteinExistence type="predicted"/>
<dbReference type="Pfam" id="PF14014">
    <property type="entry name" value="DUF4230"/>
    <property type="match status" value="1"/>
</dbReference>
<name>A0A090V879_9FLAO</name>
<evidence type="ECO:0000313" key="2">
    <source>
        <dbReference type="Proteomes" id="UP000029644"/>
    </source>
</evidence>